<feature type="domain" description="Cyclic nucleotide-binding" evidence="4">
    <location>
        <begin position="26"/>
        <end position="109"/>
    </location>
</feature>
<keyword evidence="6" id="KW-0675">Receptor</keyword>
<evidence type="ECO:0000313" key="6">
    <source>
        <dbReference type="EMBL" id="BAO43006.1"/>
    </source>
</evidence>
<organism evidence="6 7">
    <name type="scientific">Thiolapillus brandeum</name>
    <dbReference type="NCBI Taxonomy" id="1076588"/>
    <lineage>
        <taxon>Bacteria</taxon>
        <taxon>Pseudomonadati</taxon>
        <taxon>Pseudomonadota</taxon>
        <taxon>Gammaproteobacteria</taxon>
        <taxon>Chromatiales</taxon>
        <taxon>Sedimenticolaceae</taxon>
        <taxon>Thiolapillus</taxon>
    </lineage>
</organism>
<dbReference type="AlphaFoldDB" id="A0A7U6GG50"/>
<dbReference type="EMBL" id="AP012273">
    <property type="protein sequence ID" value="BAO43006.1"/>
    <property type="molecule type" value="Genomic_DNA"/>
</dbReference>
<dbReference type="GO" id="GO:0003700">
    <property type="term" value="F:DNA-binding transcription factor activity"/>
    <property type="evidence" value="ECO:0007669"/>
    <property type="project" value="InterPro"/>
</dbReference>
<evidence type="ECO:0000313" key="7">
    <source>
        <dbReference type="Proteomes" id="UP000031631"/>
    </source>
</evidence>
<name>A0A7U6GG50_9GAMM</name>
<dbReference type="RefSeq" id="WP_041064166.1">
    <property type="nucleotide sequence ID" value="NZ_AP012273.1"/>
</dbReference>
<evidence type="ECO:0000259" key="4">
    <source>
        <dbReference type="PROSITE" id="PS50042"/>
    </source>
</evidence>
<dbReference type="SMART" id="SM00419">
    <property type="entry name" value="HTH_CRP"/>
    <property type="match status" value="1"/>
</dbReference>
<dbReference type="PROSITE" id="PS51063">
    <property type="entry name" value="HTH_CRP_2"/>
    <property type="match status" value="1"/>
</dbReference>
<dbReference type="OrthoDB" id="61906at2"/>
<dbReference type="InterPro" id="IPR018490">
    <property type="entry name" value="cNMP-bd_dom_sf"/>
</dbReference>
<keyword evidence="2" id="KW-0238">DNA-binding</keyword>
<protein>
    <submittedName>
        <fullName evidence="6">CRP/FNR family transcriptional regulator cyclic AMP receptor protein</fullName>
    </submittedName>
</protein>
<gene>
    <name evidence="6" type="ORF">TBH_C0057</name>
</gene>
<dbReference type="GO" id="GO:0005829">
    <property type="term" value="C:cytosol"/>
    <property type="evidence" value="ECO:0007669"/>
    <property type="project" value="TreeGrafter"/>
</dbReference>
<reference evidence="6 7" key="1">
    <citation type="journal article" date="2014" name="PLoS ONE">
        <title>Physiological and genomic features of a novel sulfur-oxidizing gammaproteobacterium belonging to a previously uncultivated symbiotic lineage isolated from a hydrothermal vent.</title>
        <authorList>
            <person name="Nunoura T."/>
            <person name="Takaki Y."/>
            <person name="Kazama H."/>
            <person name="Kakuta J."/>
            <person name="Shimamura S."/>
            <person name="Makita H."/>
            <person name="Hirai M."/>
            <person name="Miyazaki M."/>
            <person name="Takai K."/>
        </authorList>
    </citation>
    <scope>NUCLEOTIDE SEQUENCE [LARGE SCALE GENOMIC DNA]</scope>
    <source>
        <strain evidence="6 7">Hiromi1</strain>
    </source>
</reference>
<dbReference type="SMART" id="SM00100">
    <property type="entry name" value="cNMP"/>
    <property type="match status" value="1"/>
</dbReference>
<evidence type="ECO:0000256" key="2">
    <source>
        <dbReference type="ARBA" id="ARBA00023125"/>
    </source>
</evidence>
<dbReference type="InterPro" id="IPR012318">
    <property type="entry name" value="HTH_CRP"/>
</dbReference>
<dbReference type="InterPro" id="IPR018335">
    <property type="entry name" value="Tscrpt_reg_HTH_Crp-type_CS"/>
</dbReference>
<dbReference type="PROSITE" id="PS50042">
    <property type="entry name" value="CNMP_BINDING_3"/>
    <property type="match status" value="1"/>
</dbReference>
<dbReference type="InterPro" id="IPR014710">
    <property type="entry name" value="RmlC-like_jellyroll"/>
</dbReference>
<dbReference type="PROSITE" id="PS00042">
    <property type="entry name" value="HTH_CRP_1"/>
    <property type="match status" value="1"/>
</dbReference>
<dbReference type="KEGG" id="tbn:TBH_C0057"/>
<dbReference type="Proteomes" id="UP000031631">
    <property type="component" value="Chromosome"/>
</dbReference>
<dbReference type="Pfam" id="PF00027">
    <property type="entry name" value="cNMP_binding"/>
    <property type="match status" value="1"/>
</dbReference>
<proteinExistence type="predicted"/>
<evidence type="ECO:0000256" key="1">
    <source>
        <dbReference type="ARBA" id="ARBA00023015"/>
    </source>
</evidence>
<dbReference type="NCBIfam" id="NF008732">
    <property type="entry name" value="PRK11753.1"/>
    <property type="match status" value="1"/>
</dbReference>
<feature type="domain" description="HTH crp-type" evidence="5">
    <location>
        <begin position="145"/>
        <end position="217"/>
    </location>
</feature>
<dbReference type="PRINTS" id="PR00034">
    <property type="entry name" value="HTHCRP"/>
</dbReference>
<dbReference type="InterPro" id="IPR036390">
    <property type="entry name" value="WH_DNA-bd_sf"/>
</dbReference>
<dbReference type="CDD" id="cd00092">
    <property type="entry name" value="HTH_CRP"/>
    <property type="match status" value="1"/>
</dbReference>
<dbReference type="GO" id="GO:0003677">
    <property type="term" value="F:DNA binding"/>
    <property type="evidence" value="ECO:0007669"/>
    <property type="project" value="UniProtKB-KW"/>
</dbReference>
<dbReference type="CDD" id="cd00038">
    <property type="entry name" value="CAP_ED"/>
    <property type="match status" value="1"/>
</dbReference>
<dbReference type="InterPro" id="IPR000595">
    <property type="entry name" value="cNMP-bd_dom"/>
</dbReference>
<keyword evidence="1" id="KW-0805">Transcription regulation</keyword>
<keyword evidence="7" id="KW-1185">Reference proteome</keyword>
<dbReference type="FunFam" id="1.10.10.10:FF:000006">
    <property type="entry name" value="cAMP-activated global transcriptional regulator CRP"/>
    <property type="match status" value="1"/>
</dbReference>
<sequence>MSIVKPPPPPPAWLAPFLAHCHVHKYPVRKELMKPGDKADTLLYVLDGQLTVLLEDEDGKEIILAYANKGEFIGEMGMFVPQATRSVIIRTRTACEIAEISYTRMEALLENELKEHAKDFFYAVGKQLSERLLSTSRKVSHLAFYDVTGRVASTLLDLTRQPDAMTHPDGMQIRITRQEIGRIVGCSREMVGRVLKNLEAQGLISVKGKTMVIFGTR</sequence>
<dbReference type="PANTHER" id="PTHR24567:SF68">
    <property type="entry name" value="DNA-BINDING TRANSCRIPTIONAL DUAL REGULATOR CRP"/>
    <property type="match status" value="1"/>
</dbReference>
<dbReference type="Gene3D" id="1.10.10.10">
    <property type="entry name" value="Winged helix-like DNA-binding domain superfamily/Winged helix DNA-binding domain"/>
    <property type="match status" value="1"/>
</dbReference>
<keyword evidence="3" id="KW-0804">Transcription</keyword>
<dbReference type="SUPFAM" id="SSF51206">
    <property type="entry name" value="cAMP-binding domain-like"/>
    <property type="match status" value="1"/>
</dbReference>
<dbReference type="Pfam" id="PF13545">
    <property type="entry name" value="HTH_Crp_2"/>
    <property type="match status" value="1"/>
</dbReference>
<dbReference type="InterPro" id="IPR036388">
    <property type="entry name" value="WH-like_DNA-bd_sf"/>
</dbReference>
<dbReference type="Gene3D" id="2.60.120.10">
    <property type="entry name" value="Jelly Rolls"/>
    <property type="match status" value="1"/>
</dbReference>
<evidence type="ECO:0000259" key="5">
    <source>
        <dbReference type="PROSITE" id="PS51063"/>
    </source>
</evidence>
<dbReference type="PANTHER" id="PTHR24567">
    <property type="entry name" value="CRP FAMILY TRANSCRIPTIONAL REGULATORY PROTEIN"/>
    <property type="match status" value="1"/>
</dbReference>
<accession>A0A7U6GG50</accession>
<evidence type="ECO:0000256" key="3">
    <source>
        <dbReference type="ARBA" id="ARBA00023163"/>
    </source>
</evidence>
<dbReference type="SUPFAM" id="SSF46785">
    <property type="entry name" value="Winged helix' DNA-binding domain"/>
    <property type="match status" value="1"/>
</dbReference>
<dbReference type="InterPro" id="IPR050397">
    <property type="entry name" value="Env_Response_Regulators"/>
</dbReference>